<evidence type="ECO:0000313" key="2">
    <source>
        <dbReference type="EMBL" id="GAA1501351.1"/>
    </source>
</evidence>
<evidence type="ECO:0000313" key="3">
    <source>
        <dbReference type="Proteomes" id="UP001501470"/>
    </source>
</evidence>
<dbReference type="SUPFAM" id="SSF69322">
    <property type="entry name" value="Tricorn protease domain 2"/>
    <property type="match status" value="1"/>
</dbReference>
<comment type="caution">
    <text evidence="2">The sequence shown here is derived from an EMBL/GenBank/DDBJ whole genome shotgun (WGS) entry which is preliminary data.</text>
</comment>
<proteinExistence type="predicted"/>
<dbReference type="InterPro" id="IPR029058">
    <property type="entry name" value="AB_hydrolase_fold"/>
</dbReference>
<dbReference type="EMBL" id="BAAAQD010000001">
    <property type="protein sequence ID" value="GAA1501351.1"/>
    <property type="molecule type" value="Genomic_DNA"/>
</dbReference>
<dbReference type="InterPro" id="IPR050585">
    <property type="entry name" value="Xaa-Pro_dipeptidyl-ppase/CocE"/>
</dbReference>
<dbReference type="PANTHER" id="PTHR43056">
    <property type="entry name" value="PEPTIDASE S9 PROLYL OLIGOPEPTIDASE"/>
    <property type="match status" value="1"/>
</dbReference>
<dbReference type="PANTHER" id="PTHR43056:SF5">
    <property type="entry name" value="PEPTIDASE S9 PROLYL OLIGOPEPTIDASE CATALYTIC DOMAIN-CONTAINING PROTEIN"/>
    <property type="match status" value="1"/>
</dbReference>
<keyword evidence="3" id="KW-1185">Reference proteome</keyword>
<dbReference type="RefSeq" id="WP_344499990.1">
    <property type="nucleotide sequence ID" value="NZ_BAAAQD010000001.1"/>
</dbReference>
<organism evidence="2 3">
    <name type="scientific">Dactylosporangium maewongense</name>
    <dbReference type="NCBI Taxonomy" id="634393"/>
    <lineage>
        <taxon>Bacteria</taxon>
        <taxon>Bacillati</taxon>
        <taxon>Actinomycetota</taxon>
        <taxon>Actinomycetes</taxon>
        <taxon>Micromonosporales</taxon>
        <taxon>Micromonosporaceae</taxon>
        <taxon>Dactylosporangium</taxon>
    </lineage>
</organism>
<evidence type="ECO:0000259" key="1">
    <source>
        <dbReference type="Pfam" id="PF00326"/>
    </source>
</evidence>
<gene>
    <name evidence="2" type="ORF">GCM10009827_010380</name>
</gene>
<dbReference type="SUPFAM" id="SSF53474">
    <property type="entry name" value="alpha/beta-Hydrolases"/>
    <property type="match status" value="1"/>
</dbReference>
<accession>A0ABN1ZN24</accession>
<dbReference type="InterPro" id="IPR001375">
    <property type="entry name" value="Peptidase_S9_cat"/>
</dbReference>
<dbReference type="Gene3D" id="3.40.50.1820">
    <property type="entry name" value="alpha/beta hydrolase"/>
    <property type="match status" value="1"/>
</dbReference>
<sequence length="649" mass="68715">MPSRSADAAASVLPPGVWPSPVTAADKVAYAGVAVRDGGDTVWWAQTTPGSTGRMSVFRHDRGGSVREVLPRRLDARTRVHEYGGQGWTVVGQTLVTSDFADQRLYRVDGGTALPLTPDTGLADRYAQPTELPGTGWVVCVAERHRATVRHALVAVALDGSGAVVDLWTGSDFVAAPAISPDGRSIAFLTWEHPLMPWDGTLLRTAALTFDQGRPAIHDVTVVLGGPEESVLAPSWMDDRTVCAATDRTGWWNLVAVPAAHPSADGEPAPMWPVAQECGVPLWQLGFRSHVPVSGGRTAVVSGGRLVVLDPDGTAAAFECPFTGWLPWLDAEGDVVAGVAAADDRAPAIVKVDTVTGAWTVLAEPPQPDPVWTPRPHRRTVPTPTGEVPVHFYPPTSPLYRLPEGAAPPAIMWAHGGPTASFPQHHQPEVAYFTSRGLAFVAVDYTGSSGRGRRHRTALRGQWGVADVTDCIAVARDLLERGRVSRIAIRGISAGGLTALLALARPGSPFAGGVSYAGVADLSHFARHTHEFESRYLDGLIGPLPEAQATYDDRSPLSHIDAVTRPVLLLHGERDPVVPLEQAQALAQALTAGQVPHALLVFADEGHVFGKSETIAAALEAELGFYGQLFGFDPPGVARLPLTGVAGDP</sequence>
<feature type="domain" description="Peptidase S9 prolyl oligopeptidase catalytic" evidence="1">
    <location>
        <begin position="429"/>
        <end position="631"/>
    </location>
</feature>
<dbReference type="Gene3D" id="2.120.10.30">
    <property type="entry name" value="TolB, C-terminal domain"/>
    <property type="match status" value="1"/>
</dbReference>
<name>A0ABN1ZN24_9ACTN</name>
<protein>
    <submittedName>
        <fullName evidence="2">Prolyl oligopeptidase family serine peptidase</fullName>
    </submittedName>
</protein>
<dbReference type="Proteomes" id="UP001501470">
    <property type="component" value="Unassembled WGS sequence"/>
</dbReference>
<reference evidence="2 3" key="1">
    <citation type="journal article" date="2019" name="Int. J. Syst. Evol. Microbiol.">
        <title>The Global Catalogue of Microorganisms (GCM) 10K type strain sequencing project: providing services to taxonomists for standard genome sequencing and annotation.</title>
        <authorList>
            <consortium name="The Broad Institute Genomics Platform"/>
            <consortium name="The Broad Institute Genome Sequencing Center for Infectious Disease"/>
            <person name="Wu L."/>
            <person name="Ma J."/>
        </authorList>
    </citation>
    <scope>NUCLEOTIDE SEQUENCE [LARGE SCALE GENOMIC DNA]</scope>
    <source>
        <strain evidence="2 3">JCM 15933</strain>
    </source>
</reference>
<dbReference type="Pfam" id="PF00326">
    <property type="entry name" value="Peptidase_S9"/>
    <property type="match status" value="1"/>
</dbReference>
<dbReference type="InterPro" id="IPR011042">
    <property type="entry name" value="6-blade_b-propeller_TolB-like"/>
</dbReference>